<dbReference type="InterPro" id="IPR043129">
    <property type="entry name" value="ATPase_NBD"/>
</dbReference>
<keyword evidence="2" id="KW-1185">Reference proteome</keyword>
<proteinExistence type="predicted"/>
<dbReference type="Proteomes" id="UP000807353">
    <property type="component" value="Unassembled WGS sequence"/>
</dbReference>
<sequence length="419" mass="46438">MPGRLSYSGTEKKLVIAFDIGTTFSGVSYATSLWASIEDQIEFVLSHPNSWQGAEQVKMCKAAALAGLIQNTSKGWAQIHFITEGEAGLHFCIQHGVTTNAIKDGKGVLIVDAGGGTIDLSAYAMSVSNTSFQEIAPVKCMFEGSIFVDGHARNFLQAHLSNSKFIHDFEQITHAFGNTTKMRFKIGIRSGQLKISGHIIAKFFEKAISCIKEAITEQSSNALLEIKAVFLIGGFAASDWLFSQLKDFLEPLGLDFCRPDSHLNKAVPDGAISFILDHYVTARVSKYTYGVEQHIPFNETDREHLLRSSSRFYDASGQVCLSKSFSVILSKNVQVREVQEFRRSYCEDQPNPSDFGDELKNVIMRYDGPSADPRWTDMQNGLFYALRFLSLVKMEFGRIICAVVYCTCANHQTVTSPPA</sequence>
<evidence type="ECO:0008006" key="3">
    <source>
        <dbReference type="Google" id="ProtNLM"/>
    </source>
</evidence>
<organism evidence="1 2">
    <name type="scientific">Collybia nuda</name>
    <dbReference type="NCBI Taxonomy" id="64659"/>
    <lineage>
        <taxon>Eukaryota</taxon>
        <taxon>Fungi</taxon>
        <taxon>Dikarya</taxon>
        <taxon>Basidiomycota</taxon>
        <taxon>Agaricomycotina</taxon>
        <taxon>Agaricomycetes</taxon>
        <taxon>Agaricomycetidae</taxon>
        <taxon>Agaricales</taxon>
        <taxon>Tricholomatineae</taxon>
        <taxon>Clitocybaceae</taxon>
        <taxon>Collybia</taxon>
    </lineage>
</organism>
<reference evidence="1" key="1">
    <citation type="submission" date="2020-11" db="EMBL/GenBank/DDBJ databases">
        <authorList>
            <consortium name="DOE Joint Genome Institute"/>
            <person name="Ahrendt S."/>
            <person name="Riley R."/>
            <person name="Andreopoulos W."/>
            <person name="Labutti K."/>
            <person name="Pangilinan J."/>
            <person name="Ruiz-Duenas F.J."/>
            <person name="Barrasa J.M."/>
            <person name="Sanchez-Garcia M."/>
            <person name="Camarero S."/>
            <person name="Miyauchi S."/>
            <person name="Serrano A."/>
            <person name="Linde D."/>
            <person name="Babiker R."/>
            <person name="Drula E."/>
            <person name="Ayuso-Fernandez I."/>
            <person name="Pacheco R."/>
            <person name="Padilla G."/>
            <person name="Ferreira P."/>
            <person name="Barriuso J."/>
            <person name="Kellner H."/>
            <person name="Castanera R."/>
            <person name="Alfaro M."/>
            <person name="Ramirez L."/>
            <person name="Pisabarro A.G."/>
            <person name="Kuo A."/>
            <person name="Tritt A."/>
            <person name="Lipzen A."/>
            <person name="He G."/>
            <person name="Yan M."/>
            <person name="Ng V."/>
            <person name="Cullen D."/>
            <person name="Martin F."/>
            <person name="Rosso M.-N."/>
            <person name="Henrissat B."/>
            <person name="Hibbett D."/>
            <person name="Martinez A.T."/>
            <person name="Grigoriev I.V."/>
        </authorList>
    </citation>
    <scope>NUCLEOTIDE SEQUENCE</scope>
    <source>
        <strain evidence="1">CBS 247.69</strain>
    </source>
</reference>
<dbReference type="SUPFAM" id="SSF53067">
    <property type="entry name" value="Actin-like ATPase domain"/>
    <property type="match status" value="1"/>
</dbReference>
<accession>A0A9P5YAM3</accession>
<dbReference type="EMBL" id="MU150249">
    <property type="protein sequence ID" value="KAF9465194.1"/>
    <property type="molecule type" value="Genomic_DNA"/>
</dbReference>
<evidence type="ECO:0000313" key="1">
    <source>
        <dbReference type="EMBL" id="KAF9465194.1"/>
    </source>
</evidence>
<dbReference type="CDD" id="cd10170">
    <property type="entry name" value="ASKHA_NBD_HSP70"/>
    <property type="match status" value="1"/>
</dbReference>
<dbReference type="AlphaFoldDB" id="A0A9P5YAM3"/>
<dbReference type="OrthoDB" id="2963168at2759"/>
<comment type="caution">
    <text evidence="1">The sequence shown here is derived from an EMBL/GenBank/DDBJ whole genome shotgun (WGS) entry which is preliminary data.</text>
</comment>
<gene>
    <name evidence="1" type="ORF">BDZ94DRAFT_1307344</name>
</gene>
<protein>
    <recommendedName>
        <fullName evidence="3">Heat shock 70 kDa protein 12A</fullName>
    </recommendedName>
</protein>
<evidence type="ECO:0000313" key="2">
    <source>
        <dbReference type="Proteomes" id="UP000807353"/>
    </source>
</evidence>
<dbReference type="PANTHER" id="PTHR14187:SF5">
    <property type="entry name" value="HEAT SHOCK 70 KDA PROTEIN 12A"/>
    <property type="match status" value="1"/>
</dbReference>
<dbReference type="PANTHER" id="PTHR14187">
    <property type="entry name" value="ALPHA KINASE/ELONGATION FACTOR 2 KINASE"/>
    <property type="match status" value="1"/>
</dbReference>
<dbReference type="Gene3D" id="3.30.420.40">
    <property type="match status" value="2"/>
</dbReference>
<name>A0A9P5YAM3_9AGAR</name>